<dbReference type="Gene3D" id="3.20.20.370">
    <property type="entry name" value="Glycoside hydrolase/deacetylase"/>
    <property type="match status" value="1"/>
</dbReference>
<accession>A0A6G6WER5</accession>
<dbReference type="InterPro" id="IPR011330">
    <property type="entry name" value="Glyco_hydro/deAcase_b/a-brl"/>
</dbReference>
<dbReference type="InterPro" id="IPR050248">
    <property type="entry name" value="Polysacc_deacetylase_ArnD"/>
</dbReference>
<dbReference type="RefSeq" id="WP_165233553.1">
    <property type="nucleotide sequence ID" value="NZ_CP049257.1"/>
</dbReference>
<name>A0A6G6WER5_9ACTN</name>
<dbReference type="PANTHER" id="PTHR10587">
    <property type="entry name" value="GLYCOSYL TRANSFERASE-RELATED"/>
    <property type="match status" value="1"/>
</dbReference>
<evidence type="ECO:0000313" key="2">
    <source>
        <dbReference type="EMBL" id="QIG43647.1"/>
    </source>
</evidence>
<feature type="domain" description="NodB homology" evidence="1">
    <location>
        <begin position="12"/>
        <end position="196"/>
    </location>
</feature>
<dbReference type="CDD" id="cd10959">
    <property type="entry name" value="CE4_NodB_like_3"/>
    <property type="match status" value="1"/>
</dbReference>
<protein>
    <submittedName>
        <fullName evidence="2">Polysaccharide deacetylase family protein</fullName>
    </submittedName>
</protein>
<dbReference type="InterPro" id="IPR002509">
    <property type="entry name" value="NODB_dom"/>
</dbReference>
<dbReference type="SUPFAM" id="SSF88713">
    <property type="entry name" value="Glycoside hydrolase/deacetylase"/>
    <property type="match status" value="1"/>
</dbReference>
<dbReference type="GO" id="GO:0005975">
    <property type="term" value="P:carbohydrate metabolic process"/>
    <property type="evidence" value="ECO:0007669"/>
    <property type="project" value="InterPro"/>
</dbReference>
<proteinExistence type="predicted"/>
<dbReference type="GO" id="GO:0016810">
    <property type="term" value="F:hydrolase activity, acting on carbon-nitrogen (but not peptide) bonds"/>
    <property type="evidence" value="ECO:0007669"/>
    <property type="project" value="InterPro"/>
</dbReference>
<dbReference type="PANTHER" id="PTHR10587:SF137">
    <property type="entry name" value="4-DEOXY-4-FORMAMIDO-L-ARABINOSE-PHOSPHOUNDECAPRENOL DEFORMYLASE ARND-RELATED"/>
    <property type="match status" value="1"/>
</dbReference>
<evidence type="ECO:0000313" key="3">
    <source>
        <dbReference type="Proteomes" id="UP000502996"/>
    </source>
</evidence>
<organism evidence="2 3">
    <name type="scientific">Nocardioides anomalus</name>
    <dbReference type="NCBI Taxonomy" id="2712223"/>
    <lineage>
        <taxon>Bacteria</taxon>
        <taxon>Bacillati</taxon>
        <taxon>Actinomycetota</taxon>
        <taxon>Actinomycetes</taxon>
        <taxon>Propionibacteriales</taxon>
        <taxon>Nocardioidaceae</taxon>
        <taxon>Nocardioides</taxon>
    </lineage>
</organism>
<dbReference type="PROSITE" id="PS51677">
    <property type="entry name" value="NODB"/>
    <property type="match status" value="1"/>
</dbReference>
<dbReference type="Proteomes" id="UP000502996">
    <property type="component" value="Chromosome"/>
</dbReference>
<dbReference type="KEGG" id="nano:G5V58_13545"/>
<evidence type="ECO:0000259" key="1">
    <source>
        <dbReference type="PROSITE" id="PS51677"/>
    </source>
</evidence>
<sequence>MTGRLSGVSELAHVALTYDDGPDPRSTPAFLALLDRYAVRATFFVLGRHLGDLTLLRDMAATGHEIGVHGWDHRPAALHGPVALRDGLVRTRDLVEDATGHAVRWYRPPYGVTTGSRWAASRAGLQTVRWSAWGRDWERRATAASVTRLVTAQLRPGGCVLLHDSDRTSAPGSWRATLGATERLLPHWLASGLRVGPLAEHWS</sequence>
<keyword evidence="3" id="KW-1185">Reference proteome</keyword>
<dbReference type="Pfam" id="PF01522">
    <property type="entry name" value="Polysacc_deac_1"/>
    <property type="match status" value="1"/>
</dbReference>
<gene>
    <name evidence="2" type="ORF">G5V58_13545</name>
</gene>
<reference evidence="2 3" key="1">
    <citation type="submission" date="2020-02" db="EMBL/GenBank/DDBJ databases">
        <title>Full genome sequence of Nocardioides sp. R-3366.</title>
        <authorList>
            <person name="Im W.-T."/>
        </authorList>
    </citation>
    <scope>NUCLEOTIDE SEQUENCE [LARGE SCALE GENOMIC DNA]</scope>
    <source>
        <strain evidence="2 3">R-3366</strain>
    </source>
</reference>
<dbReference type="EMBL" id="CP049257">
    <property type="protein sequence ID" value="QIG43647.1"/>
    <property type="molecule type" value="Genomic_DNA"/>
</dbReference>
<dbReference type="AlphaFoldDB" id="A0A6G6WER5"/>